<dbReference type="EMBL" id="KZ772761">
    <property type="protein sequence ID" value="PTQ33373.1"/>
    <property type="molecule type" value="Genomic_DNA"/>
</dbReference>
<organism evidence="1 2">
    <name type="scientific">Marchantia polymorpha</name>
    <name type="common">Common liverwort</name>
    <name type="synonym">Marchantia aquatica</name>
    <dbReference type="NCBI Taxonomy" id="3197"/>
    <lineage>
        <taxon>Eukaryota</taxon>
        <taxon>Viridiplantae</taxon>
        <taxon>Streptophyta</taxon>
        <taxon>Embryophyta</taxon>
        <taxon>Marchantiophyta</taxon>
        <taxon>Marchantiopsida</taxon>
        <taxon>Marchantiidae</taxon>
        <taxon>Marchantiales</taxon>
        <taxon>Marchantiaceae</taxon>
        <taxon>Marchantia</taxon>
    </lineage>
</organism>
<gene>
    <name evidence="1" type="ORF">MARPO_0089s0011</name>
</gene>
<protein>
    <submittedName>
        <fullName evidence="1">Uncharacterized protein</fullName>
    </submittedName>
</protein>
<sequence length="69" mass="8196">MMIKSGCRSFSFPCARSTSSLFHDFDSFYKCTMVLHDLSIYTIIRFRSFEFLKLQDMIASMWETMNTSR</sequence>
<reference evidence="2" key="1">
    <citation type="journal article" date="2017" name="Cell">
        <title>Insights into land plant evolution garnered from the Marchantia polymorpha genome.</title>
        <authorList>
            <person name="Bowman J.L."/>
            <person name="Kohchi T."/>
            <person name="Yamato K.T."/>
            <person name="Jenkins J."/>
            <person name="Shu S."/>
            <person name="Ishizaki K."/>
            <person name="Yamaoka S."/>
            <person name="Nishihama R."/>
            <person name="Nakamura Y."/>
            <person name="Berger F."/>
            <person name="Adam C."/>
            <person name="Aki S.S."/>
            <person name="Althoff F."/>
            <person name="Araki T."/>
            <person name="Arteaga-Vazquez M.A."/>
            <person name="Balasubrmanian S."/>
            <person name="Barry K."/>
            <person name="Bauer D."/>
            <person name="Boehm C.R."/>
            <person name="Briginshaw L."/>
            <person name="Caballero-Perez J."/>
            <person name="Catarino B."/>
            <person name="Chen F."/>
            <person name="Chiyoda S."/>
            <person name="Chovatia M."/>
            <person name="Davies K.M."/>
            <person name="Delmans M."/>
            <person name="Demura T."/>
            <person name="Dierschke T."/>
            <person name="Dolan L."/>
            <person name="Dorantes-Acosta A.E."/>
            <person name="Eklund D.M."/>
            <person name="Florent S.N."/>
            <person name="Flores-Sandoval E."/>
            <person name="Fujiyama A."/>
            <person name="Fukuzawa H."/>
            <person name="Galik B."/>
            <person name="Grimanelli D."/>
            <person name="Grimwood J."/>
            <person name="Grossniklaus U."/>
            <person name="Hamada T."/>
            <person name="Haseloff J."/>
            <person name="Hetherington A.J."/>
            <person name="Higo A."/>
            <person name="Hirakawa Y."/>
            <person name="Hundley H.N."/>
            <person name="Ikeda Y."/>
            <person name="Inoue K."/>
            <person name="Inoue S.I."/>
            <person name="Ishida S."/>
            <person name="Jia Q."/>
            <person name="Kakita M."/>
            <person name="Kanazawa T."/>
            <person name="Kawai Y."/>
            <person name="Kawashima T."/>
            <person name="Kennedy M."/>
            <person name="Kinose K."/>
            <person name="Kinoshita T."/>
            <person name="Kohara Y."/>
            <person name="Koide E."/>
            <person name="Komatsu K."/>
            <person name="Kopischke S."/>
            <person name="Kubo M."/>
            <person name="Kyozuka J."/>
            <person name="Lagercrantz U."/>
            <person name="Lin S.S."/>
            <person name="Lindquist E."/>
            <person name="Lipzen A.M."/>
            <person name="Lu C.W."/>
            <person name="De Luna E."/>
            <person name="Martienssen R.A."/>
            <person name="Minamino N."/>
            <person name="Mizutani M."/>
            <person name="Mizutani M."/>
            <person name="Mochizuki N."/>
            <person name="Monte I."/>
            <person name="Mosher R."/>
            <person name="Nagasaki H."/>
            <person name="Nakagami H."/>
            <person name="Naramoto S."/>
            <person name="Nishitani K."/>
            <person name="Ohtani M."/>
            <person name="Okamoto T."/>
            <person name="Okumura M."/>
            <person name="Phillips J."/>
            <person name="Pollak B."/>
            <person name="Reinders A."/>
            <person name="Rovekamp M."/>
            <person name="Sano R."/>
            <person name="Sawa S."/>
            <person name="Schmid M.W."/>
            <person name="Shirakawa M."/>
            <person name="Solano R."/>
            <person name="Spunde A."/>
            <person name="Suetsugu N."/>
            <person name="Sugano S."/>
            <person name="Sugiyama A."/>
            <person name="Sun R."/>
            <person name="Suzuki Y."/>
            <person name="Takenaka M."/>
            <person name="Takezawa D."/>
            <person name="Tomogane H."/>
            <person name="Tsuzuki M."/>
            <person name="Ueda T."/>
            <person name="Umeda M."/>
            <person name="Ward J.M."/>
            <person name="Watanabe Y."/>
            <person name="Yazaki K."/>
            <person name="Yokoyama R."/>
            <person name="Yoshitake Y."/>
            <person name="Yotsui I."/>
            <person name="Zachgo S."/>
            <person name="Schmutz J."/>
        </authorList>
    </citation>
    <scope>NUCLEOTIDE SEQUENCE [LARGE SCALE GENOMIC DNA]</scope>
    <source>
        <strain evidence="2">Tak-1</strain>
    </source>
</reference>
<keyword evidence="2" id="KW-1185">Reference proteome</keyword>
<accession>A0A2R6WHR5</accession>
<evidence type="ECO:0000313" key="2">
    <source>
        <dbReference type="Proteomes" id="UP000244005"/>
    </source>
</evidence>
<dbReference type="Gramene" id="Mp3g22060.1">
    <property type="protein sequence ID" value="Mp3g22060.1.cds1"/>
    <property type="gene ID" value="Mp3g22060"/>
</dbReference>
<name>A0A2R6WHR5_MARPO</name>
<proteinExistence type="predicted"/>
<dbReference type="AlphaFoldDB" id="A0A2R6WHR5"/>
<dbReference type="Proteomes" id="UP000244005">
    <property type="component" value="Unassembled WGS sequence"/>
</dbReference>
<evidence type="ECO:0000313" key="1">
    <source>
        <dbReference type="EMBL" id="PTQ33373.1"/>
    </source>
</evidence>